<comment type="caution">
    <text evidence="2">The sequence shown here is derived from an EMBL/GenBank/DDBJ whole genome shotgun (WGS) entry which is preliminary data.</text>
</comment>
<reference evidence="2 3" key="1">
    <citation type="journal article" date="2015" name="Genome Biol. Evol.">
        <title>Comparative Genomics of a Bacterivorous Green Alga Reveals Evolutionary Causalities and Consequences of Phago-Mixotrophic Mode of Nutrition.</title>
        <authorList>
            <person name="Burns J.A."/>
            <person name="Paasch A."/>
            <person name="Narechania A."/>
            <person name="Kim E."/>
        </authorList>
    </citation>
    <scope>NUCLEOTIDE SEQUENCE [LARGE SCALE GENOMIC DNA]</scope>
    <source>
        <strain evidence="2 3">PLY_AMNH</strain>
    </source>
</reference>
<evidence type="ECO:0000313" key="3">
    <source>
        <dbReference type="Proteomes" id="UP001190700"/>
    </source>
</evidence>
<feature type="region of interest" description="Disordered" evidence="1">
    <location>
        <begin position="108"/>
        <end position="145"/>
    </location>
</feature>
<dbReference type="AlphaFoldDB" id="A0AAE0BZ04"/>
<protein>
    <submittedName>
        <fullName evidence="2">Uncharacterized protein</fullName>
    </submittedName>
</protein>
<feature type="region of interest" description="Disordered" evidence="1">
    <location>
        <begin position="230"/>
        <end position="251"/>
    </location>
</feature>
<evidence type="ECO:0000256" key="1">
    <source>
        <dbReference type="SAM" id="MobiDB-lite"/>
    </source>
</evidence>
<evidence type="ECO:0000313" key="2">
    <source>
        <dbReference type="EMBL" id="KAK3244709.1"/>
    </source>
</evidence>
<sequence length="251" mass="28280">MLSGTRSLLQHERHLLSENCNECVCCATEGFLDWAIKYEPDGCECELKIETYGIVALCVVGYVVLQSCFLSCYCCHRMLANRELRRNRRHANFRTAFDADHFEHITMEQKPAENKSGRTKEDPSSPEDATKKTTLPLAKAPSDLKGTRPTNYNIWLEALPALDQEYVQKHRADAERELQANMKWPGGLRGWQVVPTGAVPFGLSMELRYSQELQKMIEGESVHLAKQADSMFGDTPRGSLASAETTPPRIS</sequence>
<feature type="compositionally biased region" description="Basic and acidic residues" evidence="1">
    <location>
        <begin position="108"/>
        <end position="131"/>
    </location>
</feature>
<keyword evidence="3" id="KW-1185">Reference proteome</keyword>
<proteinExistence type="predicted"/>
<dbReference type="EMBL" id="LGRX02031530">
    <property type="protein sequence ID" value="KAK3244709.1"/>
    <property type="molecule type" value="Genomic_DNA"/>
</dbReference>
<accession>A0AAE0BZ04</accession>
<organism evidence="2 3">
    <name type="scientific">Cymbomonas tetramitiformis</name>
    <dbReference type="NCBI Taxonomy" id="36881"/>
    <lineage>
        <taxon>Eukaryota</taxon>
        <taxon>Viridiplantae</taxon>
        <taxon>Chlorophyta</taxon>
        <taxon>Pyramimonadophyceae</taxon>
        <taxon>Pyramimonadales</taxon>
        <taxon>Pyramimonadaceae</taxon>
        <taxon>Cymbomonas</taxon>
    </lineage>
</organism>
<gene>
    <name evidence="2" type="ORF">CYMTET_45691</name>
</gene>
<dbReference type="Proteomes" id="UP001190700">
    <property type="component" value="Unassembled WGS sequence"/>
</dbReference>
<feature type="non-terminal residue" evidence="2">
    <location>
        <position position="251"/>
    </location>
</feature>
<name>A0AAE0BZ04_9CHLO</name>